<dbReference type="Pfam" id="PF13304">
    <property type="entry name" value="AAA_21"/>
    <property type="match status" value="1"/>
</dbReference>
<proteinExistence type="predicted"/>
<dbReference type="EMBL" id="RCCP01000009">
    <property type="protein sequence ID" value="RLJ81346.1"/>
    <property type="molecule type" value="Genomic_DNA"/>
</dbReference>
<keyword evidence="3" id="KW-1185">Reference proteome</keyword>
<organism evidence="2 3">
    <name type="scientific">Planococcus citreus</name>
    <dbReference type="NCBI Taxonomy" id="1373"/>
    <lineage>
        <taxon>Bacteria</taxon>
        <taxon>Bacillati</taxon>
        <taxon>Bacillota</taxon>
        <taxon>Bacilli</taxon>
        <taxon>Bacillales</taxon>
        <taxon>Caryophanaceae</taxon>
        <taxon>Planococcus</taxon>
    </lineage>
</organism>
<dbReference type="PANTHER" id="PTHR43581:SF4">
    <property type="entry name" value="ATP_GTP PHOSPHATASE"/>
    <property type="match status" value="1"/>
</dbReference>
<gene>
    <name evidence="2" type="ORF">DFR62_3391</name>
</gene>
<protein>
    <submittedName>
        <fullName evidence="2">Putative AbiEii toxin of type IV toxin-antitoxin system</fullName>
    </submittedName>
</protein>
<accession>A0A497YBN9</accession>
<dbReference type="Gene3D" id="3.40.50.300">
    <property type="entry name" value="P-loop containing nucleotide triphosphate hydrolases"/>
    <property type="match status" value="1"/>
</dbReference>
<dbReference type="InterPro" id="IPR027417">
    <property type="entry name" value="P-loop_NTPase"/>
</dbReference>
<dbReference type="PANTHER" id="PTHR43581">
    <property type="entry name" value="ATP/GTP PHOSPHATASE"/>
    <property type="match status" value="1"/>
</dbReference>
<sequence length="618" mass="72270">MSYYIKEISLNGSRFNNYEMYRKEEKVMSNLSKINILVGTNNSGKSRMLRLLLSDKELLFTPANFDLTKLNEVFDDFKKAILAILKKHDFDGFGKLQKDSIENIPPFRFIKDADNYLSDFHTLIQYAKEAQSVTSYSSSGTHITNETAMKSCRKQFQEIALEAEAALNDVVKEKKIEFRRVYIPTLRGLRGFEVNEDYYLTRTKKDYFSKDENLEIFTGLNLYEEVKRLLLGNLEDRERITDFQKFIGESFFEGQEIALIPNVDSDVLYVKIGNEHERPIYGLGDGIQSLIILTFPLFKYKGDRLLFFIEEPELYLHPGMQRKFLEIITQQDFDGYQYFLTTHSNHFLDLTLDMEKMSVYSFSKELEEVESRERNANFVIENVSNEDDNVLKMLGVRNSAVLLSNCTIWVEGITDRYYIRHFLNLYQKLLGKAHRYKEDIHYSFVEYSGNNITHWSFLDDDEKDKESVFSSIKESRVCGSLFLITDKDSQKKETRQSRLSRALEERYYCLDCKEIENIITVDVLKKVISSYEKVEVTDLKFSSDFSMRTYSDKYLGRFIERVLLDKRRVGSYSSASGAVTDKVGFCKRAIAEMESFDDLSEEAKQLSRTLYEFIVKNN</sequence>
<dbReference type="InterPro" id="IPR003959">
    <property type="entry name" value="ATPase_AAA_core"/>
</dbReference>
<dbReference type="SUPFAM" id="SSF52540">
    <property type="entry name" value="P-loop containing nucleoside triphosphate hydrolases"/>
    <property type="match status" value="1"/>
</dbReference>
<dbReference type="Proteomes" id="UP000280791">
    <property type="component" value="Unassembled WGS sequence"/>
</dbReference>
<evidence type="ECO:0000313" key="2">
    <source>
        <dbReference type="EMBL" id="RLJ81346.1"/>
    </source>
</evidence>
<dbReference type="RefSeq" id="WP_121301320.1">
    <property type="nucleotide sequence ID" value="NZ_QBEW01000083.1"/>
</dbReference>
<name>A0A497YBN9_9BACL</name>
<dbReference type="InterPro" id="IPR051396">
    <property type="entry name" value="Bact_Antivir_Def_Nuclease"/>
</dbReference>
<dbReference type="OrthoDB" id="308933at2"/>
<feature type="domain" description="ATPase AAA-type core" evidence="1">
    <location>
        <begin position="34"/>
        <end position="349"/>
    </location>
</feature>
<reference evidence="2 3" key="1">
    <citation type="submission" date="2018-10" db="EMBL/GenBank/DDBJ databases">
        <title>Genomic Encyclopedia of Type Strains, Phase IV (KMG-IV): sequencing the most valuable type-strain genomes for metagenomic binning, comparative biology and taxonomic classification.</title>
        <authorList>
            <person name="Goeker M."/>
        </authorList>
    </citation>
    <scope>NUCLEOTIDE SEQUENCE [LARGE SCALE GENOMIC DNA]</scope>
    <source>
        <strain evidence="2 3">DSM 20549</strain>
    </source>
</reference>
<comment type="caution">
    <text evidence="2">The sequence shown here is derived from an EMBL/GenBank/DDBJ whole genome shotgun (WGS) entry which is preliminary data.</text>
</comment>
<dbReference type="AlphaFoldDB" id="A0A497YBN9"/>
<evidence type="ECO:0000259" key="1">
    <source>
        <dbReference type="Pfam" id="PF13304"/>
    </source>
</evidence>
<evidence type="ECO:0000313" key="3">
    <source>
        <dbReference type="Proteomes" id="UP000280791"/>
    </source>
</evidence>